<feature type="compositionally biased region" description="Basic and acidic residues" evidence="1">
    <location>
        <begin position="57"/>
        <end position="84"/>
    </location>
</feature>
<feature type="compositionally biased region" description="Acidic residues" evidence="1">
    <location>
        <begin position="196"/>
        <end position="205"/>
    </location>
</feature>
<organism evidence="2 3">
    <name type="scientific">Anaeramoeba flamelloides</name>
    <dbReference type="NCBI Taxonomy" id="1746091"/>
    <lineage>
        <taxon>Eukaryota</taxon>
        <taxon>Metamonada</taxon>
        <taxon>Anaeramoebidae</taxon>
        <taxon>Anaeramoeba</taxon>
    </lineage>
</organism>
<dbReference type="Proteomes" id="UP001150062">
    <property type="component" value="Unassembled WGS sequence"/>
</dbReference>
<feature type="compositionally biased region" description="Basic and acidic residues" evidence="1">
    <location>
        <begin position="139"/>
        <end position="149"/>
    </location>
</feature>
<feature type="compositionally biased region" description="Basic and acidic residues" evidence="1">
    <location>
        <begin position="12"/>
        <end position="24"/>
    </location>
</feature>
<feature type="region of interest" description="Disordered" evidence="1">
    <location>
        <begin position="1"/>
        <end position="239"/>
    </location>
</feature>
<keyword evidence="3" id="KW-1185">Reference proteome</keyword>
<keyword evidence="2" id="KW-0131">Cell cycle</keyword>
<protein>
    <submittedName>
        <fullName evidence="2">Biorientation of chromosomes in cell division 1 family member</fullName>
    </submittedName>
</protein>
<feature type="compositionally biased region" description="Polar residues" evidence="1">
    <location>
        <begin position="221"/>
        <end position="236"/>
    </location>
</feature>
<evidence type="ECO:0000313" key="2">
    <source>
        <dbReference type="EMBL" id="KAJ6239598.1"/>
    </source>
</evidence>
<gene>
    <name evidence="2" type="ORF">M0813_25060</name>
</gene>
<reference evidence="2" key="1">
    <citation type="submission" date="2022-08" db="EMBL/GenBank/DDBJ databases">
        <title>Novel sulfate-reducing endosymbionts in the free-living metamonad Anaeramoeba.</title>
        <authorList>
            <person name="Jerlstrom-Hultqvist J."/>
            <person name="Cepicka I."/>
            <person name="Gallot-Lavallee L."/>
            <person name="Salas-Leiva D."/>
            <person name="Curtis B.A."/>
            <person name="Zahonova K."/>
            <person name="Pipaliya S."/>
            <person name="Dacks J."/>
            <person name="Roger A.J."/>
        </authorList>
    </citation>
    <scope>NUCLEOTIDE SEQUENCE</scope>
    <source>
        <strain evidence="2">Schooner1</strain>
    </source>
</reference>
<evidence type="ECO:0000313" key="3">
    <source>
        <dbReference type="Proteomes" id="UP001150062"/>
    </source>
</evidence>
<feature type="compositionally biased region" description="Low complexity" evidence="1">
    <location>
        <begin position="93"/>
        <end position="107"/>
    </location>
</feature>
<name>A0ABQ8Y602_9EUKA</name>
<dbReference type="EMBL" id="JAOAOG010000221">
    <property type="protein sequence ID" value="KAJ6239598.1"/>
    <property type="molecule type" value="Genomic_DNA"/>
</dbReference>
<proteinExistence type="predicted"/>
<comment type="caution">
    <text evidence="2">The sequence shown here is derived from an EMBL/GenBank/DDBJ whole genome shotgun (WGS) entry which is preliminary data.</text>
</comment>
<evidence type="ECO:0000256" key="1">
    <source>
        <dbReference type="SAM" id="MobiDB-lite"/>
    </source>
</evidence>
<sequence length="450" mass="52579">MTNQNDIEIEFEIQKDKENKKEDSSSYSDPTPESDKYSSDDSDDEILSEKPQAQSVVERERSSNVENGLDGKEVEEFDEIEKAMISESQQQLRSSNESQQVRSSNESQQERSSNESQQLRSSNESQQVRSSNESQQLRSSKESQQERSSPRPKFSVEQMEDSQSNESQQERSSKESQQLRSSKERQQERSSNITEFSEEQMEDDWGNERHQERSNNERQQLRSSNESQQGRSSNIPEFSEEKIEELLEMRVFSYCRDRTFSERQIKDKNDLVKLFRQFPALMKINNPIEMLGSALCVCDRNLIKPLNVSFLRWLFGISRGRIPRAKKSIALGRVIGHTGRPYLLNTSEEEYVVQRLKILSLIGWAPTLDETIDIANEIIMSWFHIDPKMRRPLIVSKNWVRKFATRNKLKISKSTPIEYKRIMVNEEIVKDFFITLTVSFTFKAQTFNEI</sequence>
<accession>A0ABQ8Y602</accession>
<dbReference type="GO" id="GO:0051301">
    <property type="term" value="P:cell division"/>
    <property type="evidence" value="ECO:0007669"/>
    <property type="project" value="UniProtKB-KW"/>
</dbReference>
<feature type="compositionally biased region" description="Low complexity" evidence="1">
    <location>
        <begin position="114"/>
        <end position="138"/>
    </location>
</feature>
<keyword evidence="2" id="KW-0132">Cell division</keyword>
<feature type="compositionally biased region" description="Basic and acidic residues" evidence="1">
    <location>
        <begin position="206"/>
        <end position="220"/>
    </location>
</feature>